<dbReference type="AlphaFoldDB" id="A0A368FY90"/>
<evidence type="ECO:0000313" key="2">
    <source>
        <dbReference type="Proteomes" id="UP000252519"/>
    </source>
</evidence>
<protein>
    <submittedName>
        <fullName evidence="1">Uncharacterized protein</fullName>
    </submittedName>
</protein>
<dbReference type="EMBL" id="JOJR01000493">
    <property type="protein sequence ID" value="RCN37154.1"/>
    <property type="molecule type" value="Genomic_DNA"/>
</dbReference>
<sequence>MLSAVGFAAATLVCDYFIDVLFDSDRNKRLIAKEGYYVDCAARASNPALVERLFIKTTTEDQECYHRIDDS</sequence>
<organism evidence="1 2">
    <name type="scientific">Ancylostoma caninum</name>
    <name type="common">Dog hookworm</name>
    <dbReference type="NCBI Taxonomy" id="29170"/>
    <lineage>
        <taxon>Eukaryota</taxon>
        <taxon>Metazoa</taxon>
        <taxon>Ecdysozoa</taxon>
        <taxon>Nematoda</taxon>
        <taxon>Chromadorea</taxon>
        <taxon>Rhabditida</taxon>
        <taxon>Rhabditina</taxon>
        <taxon>Rhabditomorpha</taxon>
        <taxon>Strongyloidea</taxon>
        <taxon>Ancylostomatidae</taxon>
        <taxon>Ancylostomatinae</taxon>
        <taxon>Ancylostoma</taxon>
    </lineage>
</organism>
<comment type="caution">
    <text evidence="1">The sequence shown here is derived from an EMBL/GenBank/DDBJ whole genome shotgun (WGS) entry which is preliminary data.</text>
</comment>
<dbReference type="Proteomes" id="UP000252519">
    <property type="component" value="Unassembled WGS sequence"/>
</dbReference>
<evidence type="ECO:0000313" key="1">
    <source>
        <dbReference type="EMBL" id="RCN37154.1"/>
    </source>
</evidence>
<accession>A0A368FY90</accession>
<proteinExistence type="predicted"/>
<name>A0A368FY90_ANCCA</name>
<gene>
    <name evidence="1" type="ORF">ANCCAN_16955</name>
</gene>
<reference evidence="1 2" key="1">
    <citation type="submission" date="2014-10" db="EMBL/GenBank/DDBJ databases">
        <title>Draft genome of the hookworm Ancylostoma caninum.</title>
        <authorList>
            <person name="Mitreva M."/>
        </authorList>
    </citation>
    <scope>NUCLEOTIDE SEQUENCE [LARGE SCALE GENOMIC DNA]</scope>
    <source>
        <strain evidence="1 2">Baltimore</strain>
    </source>
</reference>
<keyword evidence="2" id="KW-1185">Reference proteome</keyword>